<protein>
    <submittedName>
        <fullName evidence="2">Uncharacterized protein</fullName>
    </submittedName>
</protein>
<evidence type="ECO:0000313" key="3">
    <source>
        <dbReference type="Proteomes" id="UP000663844"/>
    </source>
</evidence>
<keyword evidence="1" id="KW-0472">Membrane</keyword>
<keyword evidence="1" id="KW-0812">Transmembrane</keyword>
<dbReference type="EMBL" id="CAJOAZ010004859">
    <property type="protein sequence ID" value="CAF4078091.1"/>
    <property type="molecule type" value="Genomic_DNA"/>
</dbReference>
<dbReference type="AlphaFoldDB" id="A0A819TT58"/>
<sequence length="108" mass="12214">MANVPPLTYDQVSSHFPPNTTLSMIFKDLMVDQWNFVLSYEFYWKACAPASCSYTVIANKNNFVGILLIMISMIGGLSVALRIITPILVNFVCGLFAPKTRRQRQSNY</sequence>
<name>A0A819TT58_9BILA</name>
<gene>
    <name evidence="2" type="ORF">OXD698_LOCUS34127</name>
</gene>
<reference evidence="2" key="1">
    <citation type="submission" date="2021-02" db="EMBL/GenBank/DDBJ databases">
        <authorList>
            <person name="Nowell W R."/>
        </authorList>
    </citation>
    <scope>NUCLEOTIDE SEQUENCE</scope>
</reference>
<organism evidence="2 3">
    <name type="scientific">Adineta steineri</name>
    <dbReference type="NCBI Taxonomy" id="433720"/>
    <lineage>
        <taxon>Eukaryota</taxon>
        <taxon>Metazoa</taxon>
        <taxon>Spiralia</taxon>
        <taxon>Gnathifera</taxon>
        <taxon>Rotifera</taxon>
        <taxon>Eurotatoria</taxon>
        <taxon>Bdelloidea</taxon>
        <taxon>Adinetida</taxon>
        <taxon>Adinetidae</taxon>
        <taxon>Adineta</taxon>
    </lineage>
</organism>
<keyword evidence="1" id="KW-1133">Transmembrane helix</keyword>
<proteinExistence type="predicted"/>
<evidence type="ECO:0000313" key="2">
    <source>
        <dbReference type="EMBL" id="CAF4078091.1"/>
    </source>
</evidence>
<feature type="transmembrane region" description="Helical" evidence="1">
    <location>
        <begin position="63"/>
        <end position="96"/>
    </location>
</feature>
<dbReference type="Proteomes" id="UP000663844">
    <property type="component" value="Unassembled WGS sequence"/>
</dbReference>
<comment type="caution">
    <text evidence="2">The sequence shown here is derived from an EMBL/GenBank/DDBJ whole genome shotgun (WGS) entry which is preliminary data.</text>
</comment>
<evidence type="ECO:0000256" key="1">
    <source>
        <dbReference type="SAM" id="Phobius"/>
    </source>
</evidence>
<accession>A0A819TT58</accession>